<dbReference type="EMBL" id="VSSQ01014996">
    <property type="protein sequence ID" value="MPM54853.1"/>
    <property type="molecule type" value="Genomic_DNA"/>
</dbReference>
<accession>A0A645AVC5</accession>
<dbReference type="AlphaFoldDB" id="A0A645AVC5"/>
<feature type="compositionally biased region" description="Basic and acidic residues" evidence="1">
    <location>
        <begin position="1"/>
        <end position="26"/>
    </location>
</feature>
<proteinExistence type="predicted"/>
<evidence type="ECO:0000313" key="2">
    <source>
        <dbReference type="EMBL" id="MPM54853.1"/>
    </source>
</evidence>
<gene>
    <name evidence="2" type="ORF">SDC9_101636</name>
</gene>
<evidence type="ECO:0000256" key="1">
    <source>
        <dbReference type="SAM" id="MobiDB-lite"/>
    </source>
</evidence>
<organism evidence="2">
    <name type="scientific">bioreactor metagenome</name>
    <dbReference type="NCBI Taxonomy" id="1076179"/>
    <lineage>
        <taxon>unclassified sequences</taxon>
        <taxon>metagenomes</taxon>
        <taxon>ecological metagenomes</taxon>
    </lineage>
</organism>
<name>A0A645AVC5_9ZZZZ</name>
<comment type="caution">
    <text evidence="2">The sequence shown here is derived from an EMBL/GenBank/DDBJ whole genome shotgun (WGS) entry which is preliminary data.</text>
</comment>
<protein>
    <submittedName>
        <fullName evidence="2">Uncharacterized protein</fullName>
    </submittedName>
</protein>
<reference evidence="2" key="1">
    <citation type="submission" date="2019-08" db="EMBL/GenBank/DDBJ databases">
        <authorList>
            <person name="Kucharzyk K."/>
            <person name="Murdoch R.W."/>
            <person name="Higgins S."/>
            <person name="Loffler F."/>
        </authorList>
    </citation>
    <scope>NUCLEOTIDE SEQUENCE</scope>
</reference>
<sequence>MQHKDQNEHYVHEEVGIEEDRSDERNAGQTGDLNTREHGRVVQVLVNLQEFLGKEGGQTGGENVDYSTGNDLIDLVFDGKNCVQSSH</sequence>
<feature type="region of interest" description="Disordered" evidence="1">
    <location>
        <begin position="1"/>
        <end position="38"/>
    </location>
</feature>